<evidence type="ECO:0000256" key="1">
    <source>
        <dbReference type="SAM" id="Phobius"/>
    </source>
</evidence>
<dbReference type="Proteomes" id="UP000318080">
    <property type="component" value="Unassembled WGS sequence"/>
</dbReference>
<feature type="transmembrane region" description="Helical" evidence="1">
    <location>
        <begin position="76"/>
        <end position="95"/>
    </location>
</feature>
<sequence length="313" mass="33947">MSKGLVSVVFRHWTGSTRQLLSALGMCASMIGFRIVIGDLSWVSMLFFALVPIGVGSVLHVPYGTLKAFGYRRADFVRINVPIVLIAAAMTFAFTVGELPWVVTVLLTTLVAATLALTLRQEVKEDRSRNHEPVVEKNPGEGQWHMMLLVVALFGVFLWGWKTLLPAIAPDLWGSLVVTVPVIAGALGSNLATGTHLAAWQAFGKTRRAWRTRALVNGGIGMLGVALCTLVLDPSLVALNVGTFWFAYALMNTTVGAIIAVIVPMTFGGFIRGIEPGAVYLLLSGGVLLLIAAVMLWLYPKYANTQKRLELRR</sequence>
<organism evidence="2 3">
    <name type="scientific">Corynebacterium phoceense</name>
    <dbReference type="NCBI Taxonomy" id="1686286"/>
    <lineage>
        <taxon>Bacteria</taxon>
        <taxon>Bacillati</taxon>
        <taxon>Actinomycetota</taxon>
        <taxon>Actinomycetes</taxon>
        <taxon>Mycobacteriales</taxon>
        <taxon>Corynebacteriaceae</taxon>
        <taxon>Corynebacterium</taxon>
    </lineage>
</organism>
<protein>
    <submittedName>
        <fullName evidence="2">Uncharacterized protein</fullName>
    </submittedName>
</protein>
<proteinExistence type="predicted"/>
<evidence type="ECO:0000313" key="2">
    <source>
        <dbReference type="EMBL" id="TQE43931.1"/>
    </source>
</evidence>
<accession>A0A540R862</accession>
<feature type="transmembrane region" description="Helical" evidence="1">
    <location>
        <begin position="43"/>
        <end position="64"/>
    </location>
</feature>
<keyword evidence="1" id="KW-0812">Transmembrane</keyword>
<feature type="transmembrane region" description="Helical" evidence="1">
    <location>
        <begin position="279"/>
        <end position="299"/>
    </location>
</feature>
<reference evidence="2 3" key="1">
    <citation type="submission" date="2019-06" db="EMBL/GenBank/DDBJ databases">
        <title>Draft genome of C. phoceense Strain 272.</title>
        <authorList>
            <person name="Pacheco L.G.C."/>
            <person name="Barberis C.M."/>
            <person name="Almuzara M.N."/>
            <person name="Traglia G.M."/>
            <person name="Santos C.S."/>
            <person name="Rocha D.J.P.G."/>
            <person name="Aguiar E.R.G.R."/>
            <person name="Vay C.A."/>
        </authorList>
    </citation>
    <scope>NUCLEOTIDE SEQUENCE [LARGE SCALE GENOMIC DNA]</scope>
    <source>
        <strain evidence="2 3">272</strain>
    </source>
</reference>
<feature type="transmembrane region" description="Helical" evidence="1">
    <location>
        <begin position="244"/>
        <end position="267"/>
    </location>
</feature>
<feature type="transmembrane region" description="Helical" evidence="1">
    <location>
        <begin position="101"/>
        <end position="119"/>
    </location>
</feature>
<gene>
    <name evidence="2" type="ORF">EJK80_05235</name>
</gene>
<feature type="transmembrane region" description="Helical" evidence="1">
    <location>
        <begin position="173"/>
        <end position="193"/>
    </location>
</feature>
<evidence type="ECO:0000313" key="3">
    <source>
        <dbReference type="Proteomes" id="UP000318080"/>
    </source>
</evidence>
<comment type="caution">
    <text evidence="2">The sequence shown here is derived from an EMBL/GenBank/DDBJ whole genome shotgun (WGS) entry which is preliminary data.</text>
</comment>
<dbReference type="EMBL" id="VHIR01000005">
    <property type="protein sequence ID" value="TQE43931.1"/>
    <property type="molecule type" value="Genomic_DNA"/>
</dbReference>
<keyword evidence="1" id="KW-0472">Membrane</keyword>
<feature type="transmembrane region" description="Helical" evidence="1">
    <location>
        <begin position="144"/>
        <end position="161"/>
    </location>
</feature>
<dbReference type="RefSeq" id="WP_068801456.1">
    <property type="nucleotide sequence ID" value="NZ_JADPQA010000013.1"/>
</dbReference>
<dbReference type="AlphaFoldDB" id="A0A540R862"/>
<dbReference type="STRING" id="1686286.GCA_900092335_00865"/>
<dbReference type="GeneID" id="79852176"/>
<keyword evidence="3" id="KW-1185">Reference proteome</keyword>
<keyword evidence="1" id="KW-1133">Transmembrane helix</keyword>
<feature type="transmembrane region" description="Helical" evidence="1">
    <location>
        <begin position="20"/>
        <end position="37"/>
    </location>
</feature>
<feature type="transmembrane region" description="Helical" evidence="1">
    <location>
        <begin position="214"/>
        <end position="232"/>
    </location>
</feature>
<name>A0A540R862_9CORY</name>